<protein>
    <recommendedName>
        <fullName evidence="1">HD domain-containing protein</fullName>
    </recommendedName>
</protein>
<dbReference type="CDD" id="cd00077">
    <property type="entry name" value="HDc"/>
    <property type="match status" value="1"/>
</dbReference>
<dbReference type="AlphaFoldDB" id="A0A2N5M6G1"/>
<dbReference type="EMBL" id="PGUY01000031">
    <property type="protein sequence ID" value="PLT29954.1"/>
    <property type="molecule type" value="Genomic_DNA"/>
</dbReference>
<name>A0A2N5M6G1_9BACI</name>
<feature type="domain" description="HD" evidence="1">
    <location>
        <begin position="2"/>
        <end position="70"/>
    </location>
</feature>
<evidence type="ECO:0000259" key="1">
    <source>
        <dbReference type="Pfam" id="PF01966"/>
    </source>
</evidence>
<evidence type="ECO:0000313" key="2">
    <source>
        <dbReference type="EMBL" id="PLT29954.1"/>
    </source>
</evidence>
<sequence length="75" mass="8488">MYCGALLHDLTKGIEPHNETGADLVKSLLQPYCPEEEIYPISEIVRLHNKRGNSDFPIHIKIIQDADVLDHFSST</sequence>
<evidence type="ECO:0000313" key="3">
    <source>
        <dbReference type="Proteomes" id="UP000234748"/>
    </source>
</evidence>
<dbReference type="OrthoDB" id="9797344at2"/>
<organism evidence="2 3">
    <name type="scientific">Peribacillus deserti</name>
    <dbReference type="NCBI Taxonomy" id="673318"/>
    <lineage>
        <taxon>Bacteria</taxon>
        <taxon>Bacillati</taxon>
        <taxon>Bacillota</taxon>
        <taxon>Bacilli</taxon>
        <taxon>Bacillales</taxon>
        <taxon>Bacillaceae</taxon>
        <taxon>Peribacillus</taxon>
    </lineage>
</organism>
<comment type="caution">
    <text evidence="2">The sequence shown here is derived from an EMBL/GenBank/DDBJ whole genome shotgun (WGS) entry which is preliminary data.</text>
</comment>
<dbReference type="Proteomes" id="UP000234748">
    <property type="component" value="Unassembled WGS sequence"/>
</dbReference>
<keyword evidence="3" id="KW-1185">Reference proteome</keyword>
<dbReference type="Pfam" id="PF01966">
    <property type="entry name" value="HD"/>
    <property type="match status" value="1"/>
</dbReference>
<reference evidence="2 3" key="1">
    <citation type="submission" date="2017-11" db="EMBL/GenBank/DDBJ databases">
        <title>Comparitive Functional Genomics of Dry Heat Resistant strains isolated from the Viking Spacecraft.</title>
        <authorList>
            <person name="Seuylemezian A."/>
            <person name="Cooper K."/>
            <person name="Vaishampayan P."/>
        </authorList>
    </citation>
    <scope>NUCLEOTIDE SEQUENCE [LARGE SCALE GENOMIC DNA]</scope>
    <source>
        <strain evidence="2 3">V1-29</strain>
    </source>
</reference>
<dbReference type="Gene3D" id="1.10.3210.10">
    <property type="entry name" value="Hypothetical protein af1432"/>
    <property type="match status" value="1"/>
</dbReference>
<dbReference type="RefSeq" id="WP_101641830.1">
    <property type="nucleotide sequence ID" value="NZ_PGUY01000031.1"/>
</dbReference>
<dbReference type="SUPFAM" id="SSF109604">
    <property type="entry name" value="HD-domain/PDEase-like"/>
    <property type="match status" value="1"/>
</dbReference>
<dbReference type="InterPro" id="IPR006674">
    <property type="entry name" value="HD_domain"/>
</dbReference>
<gene>
    <name evidence="2" type="ORF">CUU66_10530</name>
</gene>
<dbReference type="InterPro" id="IPR003607">
    <property type="entry name" value="HD/PDEase_dom"/>
</dbReference>
<accession>A0A2N5M6G1</accession>
<proteinExistence type="predicted"/>